<protein>
    <submittedName>
        <fullName evidence="1">Uncharacterized protein</fullName>
    </submittedName>
</protein>
<evidence type="ECO:0000313" key="2">
    <source>
        <dbReference type="Proteomes" id="UP001430953"/>
    </source>
</evidence>
<sequence>MQPMTSGVCHFILGKIAIIDRMQANKGNMPFNIRIPKPRITADVKPSKTLDRLETIVEGSCVSIKIIKEKVNMDVNTDTKSITLDRS</sequence>
<dbReference type="EMBL" id="JADYXP020000018">
    <property type="protein sequence ID" value="KAL0106440.1"/>
    <property type="molecule type" value="Genomic_DNA"/>
</dbReference>
<keyword evidence="2" id="KW-1185">Reference proteome</keyword>
<reference evidence="1 2" key="1">
    <citation type="submission" date="2023-03" db="EMBL/GenBank/DDBJ databases">
        <title>High recombination rates correlate with genetic variation in Cardiocondyla obscurior ants.</title>
        <authorList>
            <person name="Errbii M."/>
        </authorList>
    </citation>
    <scope>NUCLEOTIDE SEQUENCE [LARGE SCALE GENOMIC DNA]</scope>
    <source>
        <strain evidence="1">Alpha-2009</strain>
        <tissue evidence="1">Whole body</tissue>
    </source>
</reference>
<accession>A0AAW2EWN9</accession>
<dbReference type="Proteomes" id="UP001430953">
    <property type="component" value="Unassembled WGS sequence"/>
</dbReference>
<dbReference type="AlphaFoldDB" id="A0AAW2EWN9"/>
<organism evidence="1 2">
    <name type="scientific">Cardiocondyla obscurior</name>
    <dbReference type="NCBI Taxonomy" id="286306"/>
    <lineage>
        <taxon>Eukaryota</taxon>
        <taxon>Metazoa</taxon>
        <taxon>Ecdysozoa</taxon>
        <taxon>Arthropoda</taxon>
        <taxon>Hexapoda</taxon>
        <taxon>Insecta</taxon>
        <taxon>Pterygota</taxon>
        <taxon>Neoptera</taxon>
        <taxon>Endopterygota</taxon>
        <taxon>Hymenoptera</taxon>
        <taxon>Apocrita</taxon>
        <taxon>Aculeata</taxon>
        <taxon>Formicoidea</taxon>
        <taxon>Formicidae</taxon>
        <taxon>Myrmicinae</taxon>
        <taxon>Cardiocondyla</taxon>
    </lineage>
</organism>
<gene>
    <name evidence="1" type="ORF">PUN28_016273</name>
</gene>
<evidence type="ECO:0000313" key="1">
    <source>
        <dbReference type="EMBL" id="KAL0106440.1"/>
    </source>
</evidence>
<proteinExistence type="predicted"/>
<comment type="caution">
    <text evidence="1">The sequence shown here is derived from an EMBL/GenBank/DDBJ whole genome shotgun (WGS) entry which is preliminary data.</text>
</comment>
<name>A0AAW2EWN9_9HYME</name>